<dbReference type="EMBL" id="AMQM01001019">
    <property type="status" value="NOT_ANNOTATED_CDS"/>
    <property type="molecule type" value="Genomic_DNA"/>
</dbReference>
<reference evidence="4" key="1">
    <citation type="submission" date="2012-12" db="EMBL/GenBank/DDBJ databases">
        <authorList>
            <person name="Hellsten U."/>
            <person name="Grimwood J."/>
            <person name="Chapman J.A."/>
            <person name="Shapiro H."/>
            <person name="Aerts A."/>
            <person name="Otillar R.P."/>
            <person name="Terry A.Y."/>
            <person name="Boore J.L."/>
            <person name="Simakov O."/>
            <person name="Marletaz F."/>
            <person name="Cho S.-J."/>
            <person name="Edsinger-Gonzales E."/>
            <person name="Havlak P."/>
            <person name="Kuo D.-H."/>
            <person name="Larsson T."/>
            <person name="Lv J."/>
            <person name="Arendt D."/>
            <person name="Savage R."/>
            <person name="Osoegawa K."/>
            <person name="de Jong P."/>
            <person name="Lindberg D.R."/>
            <person name="Seaver E.C."/>
            <person name="Weisblat D.A."/>
            <person name="Putnam N.H."/>
            <person name="Grigoriev I.V."/>
            <person name="Rokhsar D.S."/>
        </authorList>
    </citation>
    <scope>NUCLEOTIDE SEQUENCE</scope>
</reference>
<dbReference type="GeneID" id="20199428"/>
<dbReference type="Proteomes" id="UP000015101">
    <property type="component" value="Unassembled WGS sequence"/>
</dbReference>
<keyword evidence="1" id="KW-1133">Transmembrane helix</keyword>
<reference evidence="2 4" key="2">
    <citation type="journal article" date="2013" name="Nature">
        <title>Insights into bilaterian evolution from three spiralian genomes.</title>
        <authorList>
            <person name="Simakov O."/>
            <person name="Marletaz F."/>
            <person name="Cho S.J."/>
            <person name="Edsinger-Gonzales E."/>
            <person name="Havlak P."/>
            <person name="Hellsten U."/>
            <person name="Kuo D.H."/>
            <person name="Larsson T."/>
            <person name="Lv J."/>
            <person name="Arendt D."/>
            <person name="Savage R."/>
            <person name="Osoegawa K."/>
            <person name="de Jong P."/>
            <person name="Grimwood J."/>
            <person name="Chapman J.A."/>
            <person name="Shapiro H."/>
            <person name="Aerts A."/>
            <person name="Otillar R.P."/>
            <person name="Terry A.Y."/>
            <person name="Boore J.L."/>
            <person name="Grigoriev I.V."/>
            <person name="Lindberg D.R."/>
            <person name="Seaver E.C."/>
            <person name="Weisblat D.A."/>
            <person name="Putnam N.H."/>
            <person name="Rokhsar D.S."/>
        </authorList>
    </citation>
    <scope>NUCLEOTIDE SEQUENCE</scope>
</reference>
<keyword evidence="1" id="KW-0472">Membrane</keyword>
<keyword evidence="1" id="KW-0812">Transmembrane</keyword>
<evidence type="ECO:0000313" key="4">
    <source>
        <dbReference type="Proteomes" id="UP000015101"/>
    </source>
</evidence>
<gene>
    <name evidence="3" type="primary">20199428</name>
    <name evidence="2" type="ORF">HELRODRAFT_162066</name>
</gene>
<evidence type="ECO:0000313" key="2">
    <source>
        <dbReference type="EMBL" id="ESN98629.1"/>
    </source>
</evidence>
<dbReference type="RefSeq" id="XP_009022635.1">
    <property type="nucleotide sequence ID" value="XM_009024387.1"/>
</dbReference>
<keyword evidence="4" id="KW-1185">Reference proteome</keyword>
<dbReference type="EMBL" id="KB097143">
    <property type="protein sequence ID" value="ESN98629.1"/>
    <property type="molecule type" value="Genomic_DNA"/>
</dbReference>
<feature type="transmembrane region" description="Helical" evidence="1">
    <location>
        <begin position="33"/>
        <end position="54"/>
    </location>
</feature>
<proteinExistence type="predicted"/>
<dbReference type="CTD" id="20199428"/>
<dbReference type="KEGG" id="hro:HELRODRAFT_162066"/>
<evidence type="ECO:0000256" key="1">
    <source>
        <dbReference type="SAM" id="Phobius"/>
    </source>
</evidence>
<name>T1ES78_HELRO</name>
<feature type="transmembrane region" description="Helical" evidence="1">
    <location>
        <begin position="60"/>
        <end position="83"/>
    </location>
</feature>
<dbReference type="AlphaFoldDB" id="T1ES78"/>
<dbReference type="HOGENOM" id="CLU_2136163_0_0_1"/>
<accession>T1ES78</accession>
<reference evidence="3" key="3">
    <citation type="submission" date="2015-06" db="UniProtKB">
        <authorList>
            <consortium name="EnsemblMetazoa"/>
        </authorList>
    </citation>
    <scope>IDENTIFICATION</scope>
</reference>
<dbReference type="EnsemblMetazoa" id="HelroT162066">
    <property type="protein sequence ID" value="HelroP162066"/>
    <property type="gene ID" value="HelroG162066"/>
</dbReference>
<organism evidence="3 4">
    <name type="scientific">Helobdella robusta</name>
    <name type="common">Californian leech</name>
    <dbReference type="NCBI Taxonomy" id="6412"/>
    <lineage>
        <taxon>Eukaryota</taxon>
        <taxon>Metazoa</taxon>
        <taxon>Spiralia</taxon>
        <taxon>Lophotrochozoa</taxon>
        <taxon>Annelida</taxon>
        <taxon>Clitellata</taxon>
        <taxon>Hirudinea</taxon>
        <taxon>Rhynchobdellida</taxon>
        <taxon>Glossiphoniidae</taxon>
        <taxon>Helobdella</taxon>
    </lineage>
</organism>
<sequence>MVNWYYIRRYVFALHFQIYLMAYAEVMLMEKDVWCDYVAAVSLAAVVVAVTYYISGGNGAVGIIFIGSSQVLVLNSAICYNYMFMKVPQVIFYVSIMYFACLLACFGIFTFLM</sequence>
<evidence type="ECO:0000313" key="3">
    <source>
        <dbReference type="EnsemblMetazoa" id="HelroP162066"/>
    </source>
</evidence>
<feature type="transmembrane region" description="Helical" evidence="1">
    <location>
        <begin position="90"/>
        <end position="112"/>
    </location>
</feature>
<dbReference type="InParanoid" id="T1ES78"/>
<protein>
    <submittedName>
        <fullName evidence="2 3">Uncharacterized protein</fullName>
    </submittedName>
</protein>